<dbReference type="EMBL" id="BAAAFD010000005">
    <property type="protein sequence ID" value="GAA0856975.1"/>
    <property type="molecule type" value="Genomic_DNA"/>
</dbReference>
<evidence type="ECO:0000313" key="2">
    <source>
        <dbReference type="EMBL" id="GAA0856975.1"/>
    </source>
</evidence>
<dbReference type="RefSeq" id="WP_343859641.1">
    <property type="nucleotide sequence ID" value="NZ_BAAAFD010000005.1"/>
</dbReference>
<gene>
    <name evidence="2" type="ORF">GCM10009114_20910</name>
</gene>
<feature type="domain" description="Glycosyltransferase 2-like" evidence="1">
    <location>
        <begin position="6"/>
        <end position="177"/>
    </location>
</feature>
<dbReference type="InterPro" id="IPR001173">
    <property type="entry name" value="Glyco_trans_2-like"/>
</dbReference>
<dbReference type="PANTHER" id="PTHR22916">
    <property type="entry name" value="GLYCOSYLTRANSFERASE"/>
    <property type="match status" value="1"/>
</dbReference>
<proteinExistence type="predicted"/>
<dbReference type="SUPFAM" id="SSF53448">
    <property type="entry name" value="Nucleotide-diphospho-sugar transferases"/>
    <property type="match status" value="1"/>
</dbReference>
<keyword evidence="3" id="KW-1185">Reference proteome</keyword>
<reference evidence="3" key="1">
    <citation type="journal article" date="2019" name="Int. J. Syst. Evol. Microbiol.">
        <title>The Global Catalogue of Microorganisms (GCM) 10K type strain sequencing project: providing services to taxonomists for standard genome sequencing and annotation.</title>
        <authorList>
            <consortium name="The Broad Institute Genomics Platform"/>
            <consortium name="The Broad Institute Genome Sequencing Center for Infectious Disease"/>
            <person name="Wu L."/>
            <person name="Ma J."/>
        </authorList>
    </citation>
    <scope>NUCLEOTIDE SEQUENCE [LARGE SCALE GENOMIC DNA]</scope>
    <source>
        <strain evidence="3">JCM 15896</strain>
    </source>
</reference>
<sequence>MTDLITVVIPYYQRQAGLLVRALKSVMQQTAFEHIEQIIVVDDGSPIDAQSEVAQLDEFPKLKQKLLVVQQSNGGVASARNAGIEKVKRSSRYVAFLDADDEWLPEHLALALPALQGGSDFHFCNFTHIGQTVGAFERAGYIDPSEHLPAEGEHNFQYKGDIVKQITTANVIGASSVFYDKHKHPDKRFKTDFTFAGEDYLMWLDIAQDSDKITFTSKITTHCGEGINLFSGAKWGSAHLSKRLFDEINYRYYLLNHLTMTKENRERVKEMLSDNRQAYIGNCQSMLKRLKLSAIVLFFKHFLGNKPFRDVLFKRCD</sequence>
<comment type="caution">
    <text evidence="2">The sequence shown here is derived from an EMBL/GenBank/DDBJ whole genome shotgun (WGS) entry which is preliminary data.</text>
</comment>
<name>A0ABP3WZ35_9ALTE</name>
<accession>A0ABP3WZ35</accession>
<dbReference type="Pfam" id="PF00535">
    <property type="entry name" value="Glycos_transf_2"/>
    <property type="match status" value="1"/>
</dbReference>
<dbReference type="Gene3D" id="3.90.550.10">
    <property type="entry name" value="Spore Coat Polysaccharide Biosynthesis Protein SpsA, Chain A"/>
    <property type="match status" value="1"/>
</dbReference>
<dbReference type="CDD" id="cd00761">
    <property type="entry name" value="Glyco_tranf_GTA_type"/>
    <property type="match status" value="1"/>
</dbReference>
<dbReference type="Proteomes" id="UP001500359">
    <property type="component" value="Unassembled WGS sequence"/>
</dbReference>
<dbReference type="PANTHER" id="PTHR22916:SF3">
    <property type="entry name" value="UDP-GLCNAC:BETAGAL BETA-1,3-N-ACETYLGLUCOSAMINYLTRANSFERASE-LIKE PROTEIN 1"/>
    <property type="match status" value="1"/>
</dbReference>
<evidence type="ECO:0000313" key="3">
    <source>
        <dbReference type="Proteomes" id="UP001500359"/>
    </source>
</evidence>
<protein>
    <submittedName>
        <fullName evidence="2">Glycosyltransferase family 2 protein</fullName>
    </submittedName>
</protein>
<organism evidence="2 3">
    <name type="scientific">Aliiglaciecola litoralis</name>
    <dbReference type="NCBI Taxonomy" id="582857"/>
    <lineage>
        <taxon>Bacteria</taxon>
        <taxon>Pseudomonadati</taxon>
        <taxon>Pseudomonadota</taxon>
        <taxon>Gammaproteobacteria</taxon>
        <taxon>Alteromonadales</taxon>
        <taxon>Alteromonadaceae</taxon>
        <taxon>Aliiglaciecola</taxon>
    </lineage>
</organism>
<evidence type="ECO:0000259" key="1">
    <source>
        <dbReference type="Pfam" id="PF00535"/>
    </source>
</evidence>
<dbReference type="InterPro" id="IPR029044">
    <property type="entry name" value="Nucleotide-diphossugar_trans"/>
</dbReference>